<evidence type="ECO:0000256" key="1">
    <source>
        <dbReference type="SAM" id="Phobius"/>
    </source>
</evidence>
<organism evidence="2">
    <name type="scientific">Rhizophora mucronata</name>
    <name type="common">Asiatic mangrove</name>
    <dbReference type="NCBI Taxonomy" id="61149"/>
    <lineage>
        <taxon>Eukaryota</taxon>
        <taxon>Viridiplantae</taxon>
        <taxon>Streptophyta</taxon>
        <taxon>Embryophyta</taxon>
        <taxon>Tracheophyta</taxon>
        <taxon>Spermatophyta</taxon>
        <taxon>Magnoliopsida</taxon>
        <taxon>eudicotyledons</taxon>
        <taxon>Gunneridae</taxon>
        <taxon>Pentapetalae</taxon>
        <taxon>rosids</taxon>
        <taxon>fabids</taxon>
        <taxon>Malpighiales</taxon>
        <taxon>Rhizophoraceae</taxon>
        <taxon>Rhizophora</taxon>
    </lineage>
</organism>
<reference evidence="2" key="1">
    <citation type="submission" date="2018-02" db="EMBL/GenBank/DDBJ databases">
        <title>Rhizophora mucronata_Transcriptome.</title>
        <authorList>
            <person name="Meera S.P."/>
            <person name="Sreeshan A."/>
            <person name="Augustine A."/>
        </authorList>
    </citation>
    <scope>NUCLEOTIDE SEQUENCE</scope>
    <source>
        <tissue evidence="2">Leaf</tissue>
    </source>
</reference>
<feature type="transmembrane region" description="Helical" evidence="1">
    <location>
        <begin position="49"/>
        <end position="68"/>
    </location>
</feature>
<name>A0A2P2MXG8_RHIMU</name>
<accession>A0A2P2MXG8</accession>
<feature type="transmembrane region" description="Helical" evidence="1">
    <location>
        <begin position="17"/>
        <end position="37"/>
    </location>
</feature>
<sequence>MSHSEIELHLNVQLDSFVALLVLLQQFSKLNIISVIFHNFMNYCSSISFCFLFILVMVALTNIFHGLFVDDIVLIDDTREGFDSKLEFGEIT</sequence>
<protein>
    <submittedName>
        <fullName evidence="2">Uncharacterized protein</fullName>
    </submittedName>
</protein>
<proteinExistence type="predicted"/>
<evidence type="ECO:0000313" key="2">
    <source>
        <dbReference type="EMBL" id="MBX34912.1"/>
    </source>
</evidence>
<keyword evidence="1" id="KW-0472">Membrane</keyword>
<keyword evidence="1" id="KW-0812">Transmembrane</keyword>
<keyword evidence="1" id="KW-1133">Transmembrane helix</keyword>
<dbReference type="AlphaFoldDB" id="A0A2P2MXG8"/>
<dbReference type="EMBL" id="GGEC01054428">
    <property type="protein sequence ID" value="MBX34912.1"/>
    <property type="molecule type" value="Transcribed_RNA"/>
</dbReference>